<name>A0A258DDP6_CAUVI</name>
<organism evidence="2 3">
    <name type="scientific">Caulobacter vibrioides</name>
    <name type="common">Caulobacter crescentus</name>
    <dbReference type="NCBI Taxonomy" id="155892"/>
    <lineage>
        <taxon>Bacteria</taxon>
        <taxon>Pseudomonadati</taxon>
        <taxon>Pseudomonadota</taxon>
        <taxon>Alphaproteobacteria</taxon>
        <taxon>Caulobacterales</taxon>
        <taxon>Caulobacteraceae</taxon>
        <taxon>Caulobacter</taxon>
    </lineage>
</organism>
<dbReference type="EMBL" id="NCDQ01000021">
    <property type="protein sequence ID" value="OYX05848.1"/>
    <property type="molecule type" value="Genomic_DNA"/>
</dbReference>
<reference evidence="2 3" key="1">
    <citation type="submission" date="2017-03" db="EMBL/GenBank/DDBJ databases">
        <title>Lifting the veil on microbial sulfur biogeochemistry in mining wastewaters.</title>
        <authorList>
            <person name="Kantor R.S."/>
            <person name="Colenbrander Nelson T."/>
            <person name="Marshall S."/>
            <person name="Bennett D."/>
            <person name="Apte S."/>
            <person name="Camacho D."/>
            <person name="Thomas B.C."/>
            <person name="Warren L.A."/>
            <person name="Banfield J.F."/>
        </authorList>
    </citation>
    <scope>NUCLEOTIDE SEQUENCE [LARGE SCALE GENOMIC DNA]</scope>
    <source>
        <strain evidence="2">32-67-7</strain>
    </source>
</reference>
<evidence type="ECO:0000313" key="2">
    <source>
        <dbReference type="EMBL" id="OYX05848.1"/>
    </source>
</evidence>
<proteinExistence type="predicted"/>
<dbReference type="Proteomes" id="UP000215616">
    <property type="component" value="Unassembled WGS sequence"/>
</dbReference>
<keyword evidence="1" id="KW-0812">Transmembrane</keyword>
<keyword evidence="1" id="KW-1133">Transmembrane helix</keyword>
<keyword evidence="1" id="KW-0472">Membrane</keyword>
<evidence type="ECO:0000256" key="1">
    <source>
        <dbReference type="SAM" id="Phobius"/>
    </source>
</evidence>
<sequence length="59" mass="6332">MFAGPAYWPQEVVVKSQSPIGQTPLDMLRPVLWTAAAAFAAGFGGYLVLGLRAMRPIVN</sequence>
<gene>
    <name evidence="2" type="ORF">B7Z12_02395</name>
</gene>
<comment type="caution">
    <text evidence="2">The sequence shown here is derived from an EMBL/GenBank/DDBJ whole genome shotgun (WGS) entry which is preliminary data.</text>
</comment>
<evidence type="ECO:0000313" key="3">
    <source>
        <dbReference type="Proteomes" id="UP000215616"/>
    </source>
</evidence>
<feature type="transmembrane region" description="Helical" evidence="1">
    <location>
        <begin position="31"/>
        <end position="51"/>
    </location>
</feature>
<protein>
    <submittedName>
        <fullName evidence="2">Uncharacterized protein</fullName>
    </submittedName>
</protein>
<accession>A0A258DDP6</accession>
<dbReference type="AlphaFoldDB" id="A0A258DDP6"/>